<dbReference type="EMBL" id="BSXT01018866">
    <property type="protein sequence ID" value="GMG15111.1"/>
    <property type="molecule type" value="Genomic_DNA"/>
</dbReference>
<dbReference type="AlphaFoldDB" id="A0A9W6YHX7"/>
<feature type="compositionally biased region" description="Low complexity" evidence="1">
    <location>
        <begin position="648"/>
        <end position="662"/>
    </location>
</feature>
<dbReference type="Pfam" id="PF00622">
    <property type="entry name" value="SPRY"/>
    <property type="match status" value="1"/>
</dbReference>
<feature type="region of interest" description="Disordered" evidence="1">
    <location>
        <begin position="628"/>
        <end position="675"/>
    </location>
</feature>
<dbReference type="InterPro" id="IPR003877">
    <property type="entry name" value="SPRY_dom"/>
</dbReference>
<feature type="region of interest" description="Disordered" evidence="1">
    <location>
        <begin position="103"/>
        <end position="127"/>
    </location>
</feature>
<proteinExistence type="predicted"/>
<feature type="region of interest" description="Disordered" evidence="1">
    <location>
        <begin position="1"/>
        <end position="20"/>
    </location>
</feature>
<gene>
    <name evidence="3" type="ORF">Pfra01_002934100</name>
</gene>
<keyword evidence="4" id="KW-1185">Reference proteome</keyword>
<feature type="compositionally biased region" description="Acidic residues" evidence="1">
    <location>
        <begin position="208"/>
        <end position="228"/>
    </location>
</feature>
<feature type="compositionally biased region" description="Acidic residues" evidence="1">
    <location>
        <begin position="666"/>
        <end position="675"/>
    </location>
</feature>
<feature type="region of interest" description="Disordered" evidence="1">
    <location>
        <begin position="359"/>
        <end position="379"/>
    </location>
</feature>
<dbReference type="OrthoDB" id="258495at2759"/>
<sequence>MDLEDVQVPSLVAGPERGGEPVSFNFSFSSRAADRRRLRRGAERRKFEHKVAVGFLLDDTEEKAAGLGTSSREFSLFSRASGFVEAKLSRRAVKQLMQRILPDVTPSAESSGSSDEEEGDEQQKSRTTYPAVLHRDLGQAVNSLAYVGKTGRVVSHGRNYLQCERYGAGDVVGCGVLLDTNTFFFTLNGKLMGVLPAREVYDLDGFGEADESGEEQEGDESGDEDCEDGATVKQDGDMDVRLDRRDDVEMEDMDAHHEDEKALFASVSLHGAGECVQVVFEPNEFQFNLAEFEQQIQKDRQCALLAERKKRNEELPSSDIEQSESKDEAAMNELVQDFFLHYGYESAYKAFETTLTPRKRPRGFSDAAGTELDDETEASTVTLGASSIEDLEGENKSSYINIEEADSSVHSAQKQQMRDSLNLRHEVREHIRCFRTAQALVALEQHAAESKKNGMGFRSRRFQKLMLYCRILCVIDILTHNSDVEIDSPPAANGTVLTPNGWNPEPAIEFARQVFGPASESSPNGKLKKQRLNNGVHKKHDDIGDVALAMSLLLYDQRESVPASSRAHKFLTPEFRESVADQLNSLLLVNEESENSPPRVSSLEMFMKDLESLQRECLHQGCRVYPRSLSSASNGKCKKTSRRRRDSGSSSSGDSSSSQSQSDQDERFDDDDDDE</sequence>
<feature type="compositionally biased region" description="Basic residues" evidence="1">
    <location>
        <begin position="636"/>
        <end position="645"/>
    </location>
</feature>
<evidence type="ECO:0000313" key="3">
    <source>
        <dbReference type="EMBL" id="GMG15111.1"/>
    </source>
</evidence>
<organism evidence="3 4">
    <name type="scientific">Phytophthora fragariaefolia</name>
    <dbReference type="NCBI Taxonomy" id="1490495"/>
    <lineage>
        <taxon>Eukaryota</taxon>
        <taxon>Sar</taxon>
        <taxon>Stramenopiles</taxon>
        <taxon>Oomycota</taxon>
        <taxon>Peronosporomycetes</taxon>
        <taxon>Peronosporales</taxon>
        <taxon>Peronosporaceae</taxon>
        <taxon>Phytophthora</taxon>
    </lineage>
</organism>
<comment type="caution">
    <text evidence="3">The sequence shown here is derived from an EMBL/GenBank/DDBJ whole genome shotgun (WGS) entry which is preliminary data.</text>
</comment>
<reference evidence="3" key="1">
    <citation type="submission" date="2023-04" db="EMBL/GenBank/DDBJ databases">
        <title>Phytophthora fragariaefolia NBRC 109709.</title>
        <authorList>
            <person name="Ichikawa N."/>
            <person name="Sato H."/>
            <person name="Tonouchi N."/>
        </authorList>
    </citation>
    <scope>NUCLEOTIDE SEQUENCE</scope>
    <source>
        <strain evidence="3">NBRC 109709</strain>
    </source>
</reference>
<feature type="region of interest" description="Disordered" evidence="1">
    <location>
        <begin position="208"/>
        <end position="241"/>
    </location>
</feature>
<dbReference type="InterPro" id="IPR006594">
    <property type="entry name" value="LisH"/>
</dbReference>
<dbReference type="Proteomes" id="UP001165121">
    <property type="component" value="Unassembled WGS sequence"/>
</dbReference>
<dbReference type="InterPro" id="IPR043136">
    <property type="entry name" value="B30.2/SPRY_sf"/>
</dbReference>
<evidence type="ECO:0000313" key="4">
    <source>
        <dbReference type="Proteomes" id="UP001165121"/>
    </source>
</evidence>
<feature type="domain" description="SPRY" evidence="2">
    <location>
        <begin position="126"/>
        <end position="194"/>
    </location>
</feature>
<feature type="region of interest" description="Disordered" evidence="1">
    <location>
        <begin position="517"/>
        <end position="538"/>
    </location>
</feature>
<protein>
    <submittedName>
        <fullName evidence="3">Unnamed protein product</fullName>
    </submittedName>
</protein>
<accession>A0A9W6YHX7</accession>
<evidence type="ECO:0000259" key="2">
    <source>
        <dbReference type="Pfam" id="PF00622"/>
    </source>
</evidence>
<dbReference type="PANTHER" id="PTHR12864">
    <property type="entry name" value="RAN BINDING PROTEIN 9-RELATED"/>
    <property type="match status" value="1"/>
</dbReference>
<evidence type="ECO:0000256" key="1">
    <source>
        <dbReference type="SAM" id="MobiDB-lite"/>
    </source>
</evidence>
<name>A0A9W6YHX7_9STRA</name>
<dbReference type="InterPro" id="IPR050618">
    <property type="entry name" value="Ubq-SigPath_Reg"/>
</dbReference>
<dbReference type="PROSITE" id="PS50896">
    <property type="entry name" value="LISH"/>
    <property type="match status" value="1"/>
</dbReference>
<dbReference type="Gene3D" id="2.60.120.920">
    <property type="match status" value="1"/>
</dbReference>